<accession>A0A1H9ZDZ8</accession>
<dbReference type="Pfam" id="PF02120">
    <property type="entry name" value="Flg_hook"/>
    <property type="match status" value="1"/>
</dbReference>
<dbReference type="RefSeq" id="WP_091349387.1">
    <property type="nucleotide sequence ID" value="NZ_FOIF01000008.1"/>
</dbReference>
<dbReference type="Gene3D" id="3.30.750.140">
    <property type="match status" value="1"/>
</dbReference>
<name>A0A1H9ZDZ8_9FIRM</name>
<dbReference type="CDD" id="cd17470">
    <property type="entry name" value="T3SS_Flik_C"/>
    <property type="match status" value="1"/>
</dbReference>
<evidence type="ECO:0000313" key="3">
    <source>
        <dbReference type="Proteomes" id="UP000243819"/>
    </source>
</evidence>
<organism evidence="2 3">
    <name type="scientific">Anaerobranca gottschalkii DSM 13577</name>
    <dbReference type="NCBI Taxonomy" id="1120990"/>
    <lineage>
        <taxon>Bacteria</taxon>
        <taxon>Bacillati</taxon>
        <taxon>Bacillota</taxon>
        <taxon>Clostridia</taxon>
        <taxon>Eubacteriales</taxon>
        <taxon>Proteinivoracaceae</taxon>
        <taxon>Anaerobranca</taxon>
    </lineage>
</organism>
<dbReference type="AlphaFoldDB" id="A0A1H9ZDZ8"/>
<dbReference type="InterPro" id="IPR021136">
    <property type="entry name" value="Flagellar_hook_control-like_C"/>
</dbReference>
<dbReference type="STRING" id="1120990.SAMN03080614_100841"/>
<proteinExistence type="predicted"/>
<sequence>MKVEFETLQLFFPLDKKENEEEIFDLSFLAVFQQQLDQPLQQLELEPLQQLELEPLQQLELEPLQQLELEPLQQLELEPLQQLEILESVKEPFSLPKPEYNLKTDNNLSDNDLILKYLEIDQYKEIKFEKQFDGINLNLHNKDNFSEKGIPTFIENSLKENLNNNLLGVLNQPISINGTEKLKMDSNVQVGWQKFKTGLFYRSEGNIKEVINNTKVVRVEGESSKDIINTDFPNSINEMMTDFPQNSLDVDSFNIQDNFQTLFQSSVELLNRDFQIIKEKGTTKTTIKLHPEELGEVKIHLSLDKGILNIKIVASEQLGFNYLRDNEQELQQRLTNNSFEFEQVNLEFVMDDYRGNEDKGRKEHQVLSQFKFNVKELEDLELPQQISDLITTKYNYKV</sequence>
<dbReference type="EMBL" id="FOIF01000008">
    <property type="protein sequence ID" value="SES79551.1"/>
    <property type="molecule type" value="Genomic_DNA"/>
</dbReference>
<dbReference type="InterPro" id="IPR038610">
    <property type="entry name" value="FliK-like_C_sf"/>
</dbReference>
<evidence type="ECO:0000259" key="1">
    <source>
        <dbReference type="Pfam" id="PF02120"/>
    </source>
</evidence>
<dbReference type="Proteomes" id="UP000243819">
    <property type="component" value="Unassembled WGS sequence"/>
</dbReference>
<reference evidence="3" key="1">
    <citation type="submission" date="2016-10" db="EMBL/GenBank/DDBJ databases">
        <authorList>
            <person name="Varghese N."/>
            <person name="Submissions S."/>
        </authorList>
    </citation>
    <scope>NUCLEOTIDE SEQUENCE [LARGE SCALE GENOMIC DNA]</scope>
    <source>
        <strain evidence="3">DSM 13577</strain>
    </source>
</reference>
<feature type="domain" description="Flagellar hook-length control protein-like C-terminal" evidence="1">
    <location>
        <begin position="279"/>
        <end position="346"/>
    </location>
</feature>
<keyword evidence="3" id="KW-1185">Reference proteome</keyword>
<protein>
    <submittedName>
        <fullName evidence="2">Hook-length control protein FliK</fullName>
    </submittedName>
</protein>
<evidence type="ECO:0000313" key="2">
    <source>
        <dbReference type="EMBL" id="SES79551.1"/>
    </source>
</evidence>
<gene>
    <name evidence="2" type="ORF">SAMN03080614_100841</name>
</gene>
<dbReference type="OrthoDB" id="1934566at2"/>